<gene>
    <name evidence="2" type="ORF">OCV61_12985</name>
</gene>
<evidence type="ECO:0000313" key="2">
    <source>
        <dbReference type="EMBL" id="MCU6766321.1"/>
    </source>
</evidence>
<proteinExistence type="predicted"/>
<accession>A0ABT2TXE2</accession>
<dbReference type="RefSeq" id="WP_158422154.1">
    <property type="nucleotide sequence ID" value="NZ_JAOQJL010000028.1"/>
</dbReference>
<keyword evidence="3" id="KW-1185">Reference proteome</keyword>
<feature type="chain" id="PRO_5047451064" evidence="1">
    <location>
        <begin position="27"/>
        <end position="149"/>
    </location>
</feature>
<dbReference type="EMBL" id="JAOQJL010000028">
    <property type="protein sequence ID" value="MCU6766321.1"/>
    <property type="molecule type" value="Genomic_DNA"/>
</dbReference>
<dbReference type="InterPro" id="IPR009343">
    <property type="entry name" value="DUF1002"/>
</dbReference>
<evidence type="ECO:0000256" key="1">
    <source>
        <dbReference type="SAM" id="SignalP"/>
    </source>
</evidence>
<comment type="caution">
    <text evidence="2">The sequence shown here is derived from an EMBL/GenBank/DDBJ whole genome shotgun (WGS) entry which is preliminary data.</text>
</comment>
<feature type="signal peptide" evidence="1">
    <location>
        <begin position="1"/>
        <end position="26"/>
    </location>
</feature>
<dbReference type="Pfam" id="PF06207">
    <property type="entry name" value="DUF1002"/>
    <property type="match status" value="1"/>
</dbReference>
<sequence>MKNIKKLTGIMMAGALAFSVPVPAIASGFDTSSLEALIDSGVDAVFSDPDQTVDIIMYVKDKIGQQDVTDDQIRTVINEAADAFQISLTDSEKDNMVDLARKVKDANIDEDELRSDVNAVFDKMDALGVEKNDVKGFLKKILNLVKGWF</sequence>
<evidence type="ECO:0000313" key="3">
    <source>
        <dbReference type="Proteomes" id="UP001652409"/>
    </source>
</evidence>
<dbReference type="Proteomes" id="UP001652409">
    <property type="component" value="Unassembled WGS sequence"/>
</dbReference>
<organism evidence="2 3">
    <name type="scientific">Blautia ammoniilytica</name>
    <dbReference type="NCBI Taxonomy" id="2981782"/>
    <lineage>
        <taxon>Bacteria</taxon>
        <taxon>Bacillati</taxon>
        <taxon>Bacillota</taxon>
        <taxon>Clostridia</taxon>
        <taxon>Lachnospirales</taxon>
        <taxon>Lachnospiraceae</taxon>
        <taxon>Blautia</taxon>
    </lineage>
</organism>
<reference evidence="2 3" key="1">
    <citation type="journal article" date="2021" name="ISME Commun">
        <title>Automated analysis of genomic sequences facilitates high-throughput and comprehensive description of bacteria.</title>
        <authorList>
            <person name="Hitch T.C.A."/>
        </authorList>
    </citation>
    <scope>NUCLEOTIDE SEQUENCE [LARGE SCALE GENOMIC DNA]</scope>
    <source>
        <strain evidence="2 3">Sanger_23</strain>
    </source>
</reference>
<protein>
    <submittedName>
        <fullName evidence="2">DUF1002 domain-containing protein</fullName>
    </submittedName>
</protein>
<name>A0ABT2TXE2_9FIRM</name>
<keyword evidence="1" id="KW-0732">Signal</keyword>